<name>A0A9Q0QP73_9MAGN</name>
<protein>
    <submittedName>
        <fullName evidence="1">Uncharacterized protein</fullName>
    </submittedName>
</protein>
<organism evidence="1 2">
    <name type="scientific">Protea cynaroides</name>
    <dbReference type="NCBI Taxonomy" id="273540"/>
    <lineage>
        <taxon>Eukaryota</taxon>
        <taxon>Viridiplantae</taxon>
        <taxon>Streptophyta</taxon>
        <taxon>Embryophyta</taxon>
        <taxon>Tracheophyta</taxon>
        <taxon>Spermatophyta</taxon>
        <taxon>Magnoliopsida</taxon>
        <taxon>Proteales</taxon>
        <taxon>Proteaceae</taxon>
        <taxon>Protea</taxon>
    </lineage>
</organism>
<reference evidence="1" key="1">
    <citation type="journal article" date="2023" name="Plant J.">
        <title>The genome of the king protea, Protea cynaroides.</title>
        <authorList>
            <person name="Chang J."/>
            <person name="Duong T.A."/>
            <person name="Schoeman C."/>
            <person name="Ma X."/>
            <person name="Roodt D."/>
            <person name="Barker N."/>
            <person name="Li Z."/>
            <person name="Van de Peer Y."/>
            <person name="Mizrachi E."/>
        </authorList>
    </citation>
    <scope>NUCLEOTIDE SEQUENCE</scope>
    <source>
        <tissue evidence="1">Young leaves</tissue>
    </source>
</reference>
<gene>
    <name evidence="1" type="ORF">NE237_018463</name>
</gene>
<dbReference type="EMBL" id="JAMYWD010000007">
    <property type="protein sequence ID" value="KAJ4966614.1"/>
    <property type="molecule type" value="Genomic_DNA"/>
</dbReference>
<keyword evidence="2" id="KW-1185">Reference proteome</keyword>
<sequence>MAKSGSFRLQGVNSFMLVGRCHSSIQLSETISEECDKIATYERISQSMRFSGDNEFSPERPIKKKKQSWVSVIWIFSKQGPGGRNDKIKEDAAAAGSNKLGEKKKWWRFSWLPDPDRRWPIQGW</sequence>
<accession>A0A9Q0QP73</accession>
<dbReference type="AlphaFoldDB" id="A0A9Q0QP73"/>
<dbReference type="OrthoDB" id="787091at2759"/>
<evidence type="ECO:0000313" key="1">
    <source>
        <dbReference type="EMBL" id="KAJ4966614.1"/>
    </source>
</evidence>
<evidence type="ECO:0000313" key="2">
    <source>
        <dbReference type="Proteomes" id="UP001141806"/>
    </source>
</evidence>
<comment type="caution">
    <text evidence="1">The sequence shown here is derived from an EMBL/GenBank/DDBJ whole genome shotgun (WGS) entry which is preliminary data.</text>
</comment>
<proteinExistence type="predicted"/>
<dbReference type="Proteomes" id="UP001141806">
    <property type="component" value="Unassembled WGS sequence"/>
</dbReference>